<keyword evidence="1" id="KW-0472">Membrane</keyword>
<feature type="transmembrane region" description="Helical" evidence="1">
    <location>
        <begin position="25"/>
        <end position="48"/>
    </location>
</feature>
<evidence type="ECO:0008006" key="4">
    <source>
        <dbReference type="Google" id="ProtNLM"/>
    </source>
</evidence>
<proteinExistence type="predicted"/>
<name>A0ABQ6HP24_9MICO</name>
<keyword evidence="1" id="KW-0812">Transmembrane</keyword>
<protein>
    <recommendedName>
        <fullName evidence="4">Major facilitator superfamily (MFS) profile domain-containing protein</fullName>
    </recommendedName>
</protein>
<keyword evidence="3" id="KW-1185">Reference proteome</keyword>
<sequence>MTTTPAAAAPARAAAGSRPFRYGRLAITAVIAAVANTLVFAVGSAAGASMSIDSPAYSQITLVMSAVATLLPLLVAGGATWLVARRFPASAGSPSGSASRSRCCR</sequence>
<organism evidence="2 3">
    <name type="scientific">Arsenicicoccus piscis</name>
    <dbReference type="NCBI Taxonomy" id="673954"/>
    <lineage>
        <taxon>Bacteria</taxon>
        <taxon>Bacillati</taxon>
        <taxon>Actinomycetota</taxon>
        <taxon>Actinomycetes</taxon>
        <taxon>Micrococcales</taxon>
        <taxon>Intrasporangiaceae</taxon>
        <taxon>Arsenicicoccus</taxon>
    </lineage>
</organism>
<reference evidence="3" key="1">
    <citation type="journal article" date="2019" name="Int. J. Syst. Evol. Microbiol.">
        <title>The Global Catalogue of Microorganisms (GCM) 10K type strain sequencing project: providing services to taxonomists for standard genome sequencing and annotation.</title>
        <authorList>
            <consortium name="The Broad Institute Genomics Platform"/>
            <consortium name="The Broad Institute Genome Sequencing Center for Infectious Disease"/>
            <person name="Wu L."/>
            <person name="Ma J."/>
        </authorList>
    </citation>
    <scope>NUCLEOTIDE SEQUENCE [LARGE SCALE GENOMIC DNA]</scope>
    <source>
        <strain evidence="3">NBRC 105830</strain>
    </source>
</reference>
<dbReference type="InterPro" id="IPR045713">
    <property type="entry name" value="DUF6069"/>
</dbReference>
<dbReference type="Pfam" id="PF19545">
    <property type="entry name" value="DUF6069"/>
    <property type="match status" value="1"/>
</dbReference>
<evidence type="ECO:0000313" key="3">
    <source>
        <dbReference type="Proteomes" id="UP001157109"/>
    </source>
</evidence>
<accession>A0ABQ6HP24</accession>
<evidence type="ECO:0000256" key="1">
    <source>
        <dbReference type="SAM" id="Phobius"/>
    </source>
</evidence>
<comment type="caution">
    <text evidence="2">The sequence shown here is derived from an EMBL/GenBank/DDBJ whole genome shotgun (WGS) entry which is preliminary data.</text>
</comment>
<evidence type="ECO:0000313" key="2">
    <source>
        <dbReference type="EMBL" id="GMA19204.1"/>
    </source>
</evidence>
<gene>
    <name evidence="2" type="ORF">GCM10025862_12250</name>
</gene>
<keyword evidence="1" id="KW-1133">Transmembrane helix</keyword>
<dbReference type="Proteomes" id="UP001157109">
    <property type="component" value="Unassembled WGS sequence"/>
</dbReference>
<dbReference type="EMBL" id="BSUJ01000001">
    <property type="protein sequence ID" value="GMA19204.1"/>
    <property type="molecule type" value="Genomic_DNA"/>
</dbReference>
<feature type="transmembrane region" description="Helical" evidence="1">
    <location>
        <begin position="60"/>
        <end position="84"/>
    </location>
</feature>